<dbReference type="InterPro" id="IPR023352">
    <property type="entry name" value="MAPEG-like_dom_sf"/>
</dbReference>
<evidence type="ECO:0000256" key="5">
    <source>
        <dbReference type="SAM" id="Phobius"/>
    </source>
</evidence>
<sequence>MTVELRMMALSLVLAIVQIFAFDAARTGQYGIKWNTGPRDEAMPPLSPIAERLNRAQANLYETLPLFVAAVLGLHVLGISTAATVLGAQLYFWGRVAYVPLYAFGVRMVRSIVWLASFAGLVMLVAALVTA</sequence>
<evidence type="ECO:0000313" key="7">
    <source>
        <dbReference type="Proteomes" id="UP000481327"/>
    </source>
</evidence>
<dbReference type="GO" id="GO:0016020">
    <property type="term" value="C:membrane"/>
    <property type="evidence" value="ECO:0007669"/>
    <property type="project" value="UniProtKB-SubCell"/>
</dbReference>
<keyword evidence="3 5" id="KW-1133">Transmembrane helix</keyword>
<dbReference type="RefSeq" id="WP_152576622.1">
    <property type="nucleotide sequence ID" value="NZ_JAATJI010000001.1"/>
</dbReference>
<accession>A0A7C9GT19</accession>
<protein>
    <recommendedName>
        <fullName evidence="8">MAPEG family protein</fullName>
    </recommendedName>
</protein>
<dbReference type="AlphaFoldDB" id="A0A7C9GT19"/>
<name>A0A7C9GT19_9SPHN</name>
<dbReference type="PANTHER" id="PTHR35371:SF1">
    <property type="entry name" value="BLR7753 PROTEIN"/>
    <property type="match status" value="1"/>
</dbReference>
<feature type="transmembrane region" description="Helical" evidence="5">
    <location>
        <begin position="112"/>
        <end position="130"/>
    </location>
</feature>
<comment type="caution">
    <text evidence="6">The sequence shown here is derived from an EMBL/GenBank/DDBJ whole genome shotgun (WGS) entry which is preliminary data.</text>
</comment>
<keyword evidence="7" id="KW-1185">Reference proteome</keyword>
<dbReference type="Pfam" id="PF01124">
    <property type="entry name" value="MAPEG"/>
    <property type="match status" value="1"/>
</dbReference>
<reference evidence="6 7" key="1">
    <citation type="submission" date="2019-09" db="EMBL/GenBank/DDBJ databases">
        <title>Polymorphobacter sp. isolated from a lake in China.</title>
        <authorList>
            <person name="Liu Z."/>
        </authorList>
    </citation>
    <scope>NUCLEOTIDE SEQUENCE [LARGE SCALE GENOMIC DNA]</scope>
    <source>
        <strain evidence="6 7">D40P</strain>
    </source>
</reference>
<dbReference type="Proteomes" id="UP000481327">
    <property type="component" value="Unassembled WGS sequence"/>
</dbReference>
<evidence type="ECO:0008006" key="8">
    <source>
        <dbReference type="Google" id="ProtNLM"/>
    </source>
</evidence>
<evidence type="ECO:0000313" key="6">
    <source>
        <dbReference type="EMBL" id="MQT16198.1"/>
    </source>
</evidence>
<proteinExistence type="predicted"/>
<dbReference type="SUPFAM" id="SSF161084">
    <property type="entry name" value="MAPEG domain-like"/>
    <property type="match status" value="1"/>
</dbReference>
<dbReference type="PANTHER" id="PTHR35371">
    <property type="entry name" value="INNER MEMBRANE PROTEIN"/>
    <property type="match status" value="1"/>
</dbReference>
<evidence type="ECO:0000256" key="3">
    <source>
        <dbReference type="ARBA" id="ARBA00022989"/>
    </source>
</evidence>
<dbReference type="InterPro" id="IPR001129">
    <property type="entry name" value="Membr-assoc_MAPEG"/>
</dbReference>
<evidence type="ECO:0000256" key="2">
    <source>
        <dbReference type="ARBA" id="ARBA00022692"/>
    </source>
</evidence>
<comment type="subcellular location">
    <subcellularLocation>
        <location evidence="1">Membrane</location>
    </subcellularLocation>
</comment>
<keyword evidence="2 5" id="KW-0812">Transmembrane</keyword>
<dbReference type="OrthoDB" id="7743618at2"/>
<organism evidence="6 7">
    <name type="scientific">Sandarakinorhabdus fusca</name>
    <dbReference type="NCBI Taxonomy" id="1439888"/>
    <lineage>
        <taxon>Bacteria</taxon>
        <taxon>Pseudomonadati</taxon>
        <taxon>Pseudomonadota</taxon>
        <taxon>Alphaproteobacteria</taxon>
        <taxon>Sphingomonadales</taxon>
        <taxon>Sphingosinicellaceae</taxon>
        <taxon>Sandarakinorhabdus</taxon>
    </lineage>
</organism>
<dbReference type="Gene3D" id="1.20.120.550">
    <property type="entry name" value="Membrane associated eicosanoid/glutathione metabolism-like domain"/>
    <property type="match status" value="1"/>
</dbReference>
<dbReference type="EMBL" id="WIOL01000001">
    <property type="protein sequence ID" value="MQT16198.1"/>
    <property type="molecule type" value="Genomic_DNA"/>
</dbReference>
<keyword evidence="4 5" id="KW-0472">Membrane</keyword>
<gene>
    <name evidence="6" type="ORF">F3168_02855</name>
</gene>
<evidence type="ECO:0000256" key="1">
    <source>
        <dbReference type="ARBA" id="ARBA00004370"/>
    </source>
</evidence>
<evidence type="ECO:0000256" key="4">
    <source>
        <dbReference type="ARBA" id="ARBA00023136"/>
    </source>
</evidence>
<feature type="transmembrane region" description="Helical" evidence="5">
    <location>
        <begin position="66"/>
        <end position="92"/>
    </location>
</feature>